<dbReference type="PANTHER" id="PTHR36433">
    <property type="entry name" value="HYPOTHETICAL CYTOSOLIC PROTEIN"/>
    <property type="match status" value="1"/>
</dbReference>
<dbReference type="Proteomes" id="UP000095768">
    <property type="component" value="Unassembled WGS sequence"/>
</dbReference>
<name>A0A1D4JAI4_9STAP</name>
<dbReference type="RefSeq" id="WP_069994571.1">
    <property type="nucleotide sequence ID" value="NZ_FMPG01000002.1"/>
</dbReference>
<dbReference type="OrthoDB" id="2325008at2"/>
<feature type="transmembrane region" description="Helical" evidence="1">
    <location>
        <begin position="6"/>
        <end position="23"/>
    </location>
</feature>
<gene>
    <name evidence="3" type="ORF">SAMEA2297795_00756</name>
    <name evidence="2" type="ORF">SAMEA2297796_00433</name>
</gene>
<dbReference type="InterPro" id="IPR036166">
    <property type="entry name" value="YxeA-like_sf"/>
</dbReference>
<evidence type="ECO:0000256" key="1">
    <source>
        <dbReference type="SAM" id="Phobius"/>
    </source>
</evidence>
<dbReference type="EMBL" id="FMPG01000002">
    <property type="protein sequence ID" value="SCS58656.1"/>
    <property type="molecule type" value="Genomic_DNA"/>
</dbReference>
<accession>A0A1D4JAI4</accession>
<reference evidence="2 4" key="2">
    <citation type="submission" date="2016-09" db="EMBL/GenBank/DDBJ databases">
        <authorList>
            <consortium name="Pathogen Informatics"/>
            <person name="Sun Q."/>
            <person name="Inoue M."/>
        </authorList>
    </citation>
    <scope>NUCLEOTIDE SEQUENCE [LARGE SCALE GENOMIC DNA]</scope>
    <source>
        <strain evidence="2 4">82C</strain>
    </source>
</reference>
<dbReference type="EMBL" id="FMPI01000002">
    <property type="protein sequence ID" value="SCS40295.1"/>
    <property type="molecule type" value="Genomic_DNA"/>
</dbReference>
<evidence type="ECO:0000313" key="3">
    <source>
        <dbReference type="EMBL" id="SCS58656.1"/>
    </source>
</evidence>
<dbReference type="InterPro" id="IPR006542">
    <property type="entry name" value="DUF1093"/>
</dbReference>
<dbReference type="AlphaFoldDB" id="A0A1D4JAI4"/>
<organism evidence="3 5">
    <name type="scientific">Staphylococcus caeli</name>
    <dbReference type="NCBI Taxonomy" id="2201815"/>
    <lineage>
        <taxon>Bacteria</taxon>
        <taxon>Bacillati</taxon>
        <taxon>Bacillota</taxon>
        <taxon>Bacilli</taxon>
        <taxon>Bacillales</taxon>
        <taxon>Staphylococcaceae</taxon>
        <taxon>Staphylococcus</taxon>
    </lineage>
</organism>
<reference evidence="3 5" key="1">
    <citation type="submission" date="2016-09" db="EMBL/GenBank/DDBJ databases">
        <authorList>
            <consortium name="Pathogen Informatics"/>
        </authorList>
    </citation>
    <scope>NUCLEOTIDE SEQUENCE [LARGE SCALE GENOMIC DNA]</scope>
    <source>
        <strain evidence="3 5">82B</strain>
    </source>
</reference>
<evidence type="ECO:0000313" key="5">
    <source>
        <dbReference type="Proteomes" id="UP000095768"/>
    </source>
</evidence>
<keyword evidence="1" id="KW-0812">Transmembrane</keyword>
<dbReference type="NCBIfam" id="TIGR01655">
    <property type="entry name" value="yxeA_fam"/>
    <property type="match status" value="1"/>
</dbReference>
<dbReference type="SUPFAM" id="SSF159121">
    <property type="entry name" value="BC4932-like"/>
    <property type="match status" value="1"/>
</dbReference>
<keyword evidence="1" id="KW-0472">Membrane</keyword>
<dbReference type="Gene3D" id="2.40.50.480">
    <property type="match status" value="1"/>
</dbReference>
<dbReference type="PANTHER" id="PTHR36433:SF3">
    <property type="entry name" value="YXEA FAMILY PROTEIN"/>
    <property type="match status" value="1"/>
</dbReference>
<protein>
    <submittedName>
        <fullName evidence="2 3">DUF1093-containing protein</fullName>
    </submittedName>
</protein>
<sequence>MNKKFILGIPIILVLLLIFLFTFDKFDRFNPFLKNETSYAIVKPNTQYYQNVTIYSEQGEKRNYKLSFGGYDPSKQYVKLNHKGTYVKNIEYISKQNFPSLSR</sequence>
<keyword evidence="4" id="KW-1185">Reference proteome</keyword>
<proteinExistence type="predicted"/>
<evidence type="ECO:0000313" key="4">
    <source>
        <dbReference type="Proteomes" id="UP000095412"/>
    </source>
</evidence>
<evidence type="ECO:0000313" key="2">
    <source>
        <dbReference type="EMBL" id="SCS40295.1"/>
    </source>
</evidence>
<keyword evidence="1" id="KW-1133">Transmembrane helix</keyword>
<dbReference type="Proteomes" id="UP000095412">
    <property type="component" value="Unassembled WGS sequence"/>
</dbReference>